<evidence type="ECO:0000256" key="1">
    <source>
        <dbReference type="ARBA" id="ARBA00012732"/>
    </source>
</evidence>
<dbReference type="SMART" id="SM00263">
    <property type="entry name" value="LYZ1"/>
    <property type="match status" value="1"/>
</dbReference>
<organism evidence="6 7">
    <name type="scientific">Lates calcarifer</name>
    <name type="common">Barramundi</name>
    <name type="synonym">Holocentrus calcarifer</name>
    <dbReference type="NCBI Taxonomy" id="8187"/>
    <lineage>
        <taxon>Eukaryota</taxon>
        <taxon>Metazoa</taxon>
        <taxon>Chordata</taxon>
        <taxon>Craniata</taxon>
        <taxon>Vertebrata</taxon>
        <taxon>Euteleostomi</taxon>
        <taxon>Actinopterygii</taxon>
        <taxon>Neopterygii</taxon>
        <taxon>Teleostei</taxon>
        <taxon>Neoteleostei</taxon>
        <taxon>Acanthomorphata</taxon>
        <taxon>Carangaria</taxon>
        <taxon>Carangaria incertae sedis</taxon>
        <taxon>Centropomidae</taxon>
        <taxon>Lates</taxon>
    </lineage>
</organism>
<protein>
    <recommendedName>
        <fullName evidence="1">lysozyme</fullName>
        <ecNumber evidence="1">3.2.1.17</ecNumber>
    </recommendedName>
</protein>
<dbReference type="InterPro" id="IPR023346">
    <property type="entry name" value="Lysozyme-like_dom_sf"/>
</dbReference>
<sequence>MFSESETIVGVKMKLLAVFLLAVLGCGLAEGLLVSKCDLRDQLRKAIASRIDKEKQQLSEETLAKIVCHAETASGFNTSVIHELSPEMDNHQHRRRRNAGYEGIFGLAEYEGTESTISPHTQGRRSAKEHLSPTWPKPPTRPQSRYRTTPATQPTHDDKEVWTLYGLFQLSNHLVCSDGTTPSPNICDKNCSDFVDDDINDDIKCVLDCLNKFLKDGFNMQHAKEMKRMIMFIFQEECRGVTASDYFAECA</sequence>
<evidence type="ECO:0000313" key="7">
    <source>
        <dbReference type="RefSeq" id="XP_018530575.1"/>
    </source>
</evidence>
<feature type="domain" description="Glycosyl hydrolases family 22 (GH22)" evidence="5">
    <location>
        <begin position="187"/>
        <end position="205"/>
    </location>
</feature>
<reference evidence="7" key="1">
    <citation type="submission" date="2025-08" db="UniProtKB">
        <authorList>
            <consortium name="RefSeq"/>
        </authorList>
    </citation>
    <scope>IDENTIFICATION</scope>
    <source>
        <tissue evidence="7">Brain</tissue>
    </source>
</reference>
<dbReference type="GO" id="GO:0042742">
    <property type="term" value="P:defense response to bacterium"/>
    <property type="evidence" value="ECO:0007669"/>
    <property type="project" value="UniProtKB-KW"/>
</dbReference>
<dbReference type="InterPro" id="IPR019799">
    <property type="entry name" value="Glyco_hydro_22_CS"/>
</dbReference>
<proteinExistence type="predicted"/>
<dbReference type="EC" id="3.2.1.17" evidence="1"/>
<dbReference type="RefSeq" id="XP_018530575.1">
    <property type="nucleotide sequence ID" value="XM_018675059.2"/>
</dbReference>
<accession>A0AAJ7LRT0</accession>
<evidence type="ECO:0000313" key="6">
    <source>
        <dbReference type="Proteomes" id="UP000694890"/>
    </source>
</evidence>
<dbReference type="PANTHER" id="PTHR11407:SF63">
    <property type="entry name" value="LYSOZYME C"/>
    <property type="match status" value="1"/>
</dbReference>
<dbReference type="PROSITE" id="PS00128">
    <property type="entry name" value="GLYCOSYL_HYDROL_F22_1"/>
    <property type="match status" value="1"/>
</dbReference>
<dbReference type="PANTHER" id="PTHR11407">
    <property type="entry name" value="LYSOZYME C"/>
    <property type="match status" value="1"/>
</dbReference>
<dbReference type="GO" id="GO:0003796">
    <property type="term" value="F:lysozyme activity"/>
    <property type="evidence" value="ECO:0007669"/>
    <property type="project" value="UniProtKB-EC"/>
</dbReference>
<name>A0AAJ7LRT0_LATCA</name>
<dbReference type="InterPro" id="IPR001916">
    <property type="entry name" value="Glyco_hydro_22"/>
</dbReference>
<evidence type="ECO:0000256" key="2">
    <source>
        <dbReference type="ARBA" id="ARBA00022638"/>
    </source>
</evidence>
<dbReference type="KEGG" id="lcf:108882524"/>
<gene>
    <name evidence="7" type="primary">LOC108882524</name>
</gene>
<dbReference type="Proteomes" id="UP000694890">
    <property type="component" value="Linkage group LG5"/>
</dbReference>
<keyword evidence="3" id="KW-1015">Disulfide bond</keyword>
<dbReference type="AlphaFoldDB" id="A0AAJ7LRT0"/>
<feature type="compositionally biased region" description="Polar residues" evidence="4">
    <location>
        <begin position="142"/>
        <end position="154"/>
    </location>
</feature>
<evidence type="ECO:0000259" key="5">
    <source>
        <dbReference type="PROSITE" id="PS00128"/>
    </source>
</evidence>
<dbReference type="Pfam" id="PF00062">
    <property type="entry name" value="Lys"/>
    <property type="match status" value="1"/>
</dbReference>
<dbReference type="Gene3D" id="1.10.530.10">
    <property type="match status" value="2"/>
</dbReference>
<dbReference type="GO" id="GO:0031640">
    <property type="term" value="P:killing of cells of another organism"/>
    <property type="evidence" value="ECO:0007669"/>
    <property type="project" value="UniProtKB-KW"/>
</dbReference>
<keyword evidence="2" id="KW-0929">Antimicrobial</keyword>
<evidence type="ECO:0000256" key="3">
    <source>
        <dbReference type="ARBA" id="ARBA00023157"/>
    </source>
</evidence>
<dbReference type="GeneID" id="108882524"/>
<evidence type="ECO:0000256" key="4">
    <source>
        <dbReference type="SAM" id="MobiDB-lite"/>
    </source>
</evidence>
<dbReference type="PROSITE" id="PS51348">
    <property type="entry name" value="GLYCOSYL_HYDROL_F22_2"/>
    <property type="match status" value="1"/>
</dbReference>
<feature type="region of interest" description="Disordered" evidence="4">
    <location>
        <begin position="115"/>
        <end position="154"/>
    </location>
</feature>
<dbReference type="SUPFAM" id="SSF53955">
    <property type="entry name" value="Lysozyme-like"/>
    <property type="match status" value="1"/>
</dbReference>
<keyword evidence="2" id="KW-0081">Bacteriolytic enzyme</keyword>